<name>A0A512SYN0_9MICO</name>
<gene>
    <name evidence="8" type="ORF">KLO01_10520</name>
</gene>
<evidence type="ECO:0000256" key="1">
    <source>
        <dbReference type="ARBA" id="ARBA00010641"/>
    </source>
</evidence>
<evidence type="ECO:0000313" key="8">
    <source>
        <dbReference type="EMBL" id="GEQ13005.1"/>
    </source>
</evidence>
<dbReference type="EMBL" id="BKBA01000003">
    <property type="protein sequence ID" value="GEQ13005.1"/>
    <property type="molecule type" value="Genomic_DNA"/>
</dbReference>
<feature type="domain" description="RNA polymerase sigma factor 70 region 4 type 2" evidence="7">
    <location>
        <begin position="103"/>
        <end position="154"/>
    </location>
</feature>
<dbReference type="CDD" id="cd06171">
    <property type="entry name" value="Sigma70_r4"/>
    <property type="match status" value="1"/>
</dbReference>
<dbReference type="Pfam" id="PF04542">
    <property type="entry name" value="Sigma70_r2"/>
    <property type="match status" value="1"/>
</dbReference>
<dbReference type="InterPro" id="IPR007627">
    <property type="entry name" value="RNA_pol_sigma70_r2"/>
</dbReference>
<keyword evidence="9" id="KW-1185">Reference proteome</keyword>
<protein>
    <submittedName>
        <fullName evidence="8">RNA polymerase sigma24 factor</fullName>
    </submittedName>
</protein>
<dbReference type="InterPro" id="IPR032710">
    <property type="entry name" value="NTF2-like_dom_sf"/>
</dbReference>
<dbReference type="Proteomes" id="UP000321793">
    <property type="component" value="Unassembled WGS sequence"/>
</dbReference>
<dbReference type="Gene3D" id="1.10.1740.10">
    <property type="match status" value="1"/>
</dbReference>
<evidence type="ECO:0000256" key="5">
    <source>
        <dbReference type="ARBA" id="ARBA00023163"/>
    </source>
</evidence>
<keyword evidence="5" id="KW-0804">Transcription</keyword>
<accession>A0A512SYN0</accession>
<dbReference type="SUPFAM" id="SSF88659">
    <property type="entry name" value="Sigma3 and sigma4 domains of RNA polymerase sigma factors"/>
    <property type="match status" value="1"/>
</dbReference>
<dbReference type="Gene3D" id="1.10.10.10">
    <property type="entry name" value="Winged helix-like DNA-binding domain superfamily/Winged helix DNA-binding domain"/>
    <property type="match status" value="1"/>
</dbReference>
<comment type="similarity">
    <text evidence="1">Belongs to the sigma-70 factor family. ECF subfamily.</text>
</comment>
<dbReference type="InterPro" id="IPR014303">
    <property type="entry name" value="RNA_pol_sigma-70_ECF"/>
</dbReference>
<organism evidence="8 9">
    <name type="scientific">Knoellia locipacati</name>
    <dbReference type="NCBI Taxonomy" id="882824"/>
    <lineage>
        <taxon>Bacteria</taxon>
        <taxon>Bacillati</taxon>
        <taxon>Actinomycetota</taxon>
        <taxon>Actinomycetes</taxon>
        <taxon>Micrococcales</taxon>
        <taxon>Intrasporangiaceae</taxon>
        <taxon>Knoellia</taxon>
    </lineage>
</organism>
<dbReference type="Gene3D" id="3.10.450.50">
    <property type="match status" value="1"/>
</dbReference>
<dbReference type="GO" id="GO:0016987">
    <property type="term" value="F:sigma factor activity"/>
    <property type="evidence" value="ECO:0007669"/>
    <property type="project" value="UniProtKB-KW"/>
</dbReference>
<keyword evidence="3" id="KW-0805">Transcription regulation</keyword>
<evidence type="ECO:0000259" key="6">
    <source>
        <dbReference type="Pfam" id="PF04542"/>
    </source>
</evidence>
<dbReference type="AlphaFoldDB" id="A0A512SYN0"/>
<reference evidence="8 9" key="1">
    <citation type="submission" date="2019-07" db="EMBL/GenBank/DDBJ databases">
        <title>Whole genome shotgun sequence of Knoellia locipacati NBRC 109775.</title>
        <authorList>
            <person name="Hosoyama A."/>
            <person name="Uohara A."/>
            <person name="Ohji S."/>
            <person name="Ichikawa N."/>
        </authorList>
    </citation>
    <scope>NUCLEOTIDE SEQUENCE [LARGE SCALE GENOMIC DNA]</scope>
    <source>
        <strain evidence="8 9">NBRC 109775</strain>
    </source>
</reference>
<dbReference type="GO" id="GO:0006352">
    <property type="term" value="P:DNA-templated transcription initiation"/>
    <property type="evidence" value="ECO:0007669"/>
    <property type="project" value="InterPro"/>
</dbReference>
<dbReference type="PANTHER" id="PTHR30173:SF36">
    <property type="entry name" value="ECF RNA POLYMERASE SIGMA FACTOR SIGJ"/>
    <property type="match status" value="1"/>
</dbReference>
<dbReference type="Pfam" id="PF08281">
    <property type="entry name" value="Sigma70_r4_2"/>
    <property type="match status" value="1"/>
</dbReference>
<evidence type="ECO:0000256" key="3">
    <source>
        <dbReference type="ARBA" id="ARBA00023015"/>
    </source>
</evidence>
<comment type="subunit">
    <text evidence="2">Interacts transiently with the RNA polymerase catalytic core formed by RpoA, RpoB, RpoC and RpoZ (2 alpha, 1 beta, 1 beta' and 1 omega subunit) to form the RNA polymerase holoenzyme that can initiate transcription.</text>
</comment>
<keyword evidence="4" id="KW-0731">Sigma factor</keyword>
<dbReference type="InterPro" id="IPR013325">
    <property type="entry name" value="RNA_pol_sigma_r2"/>
</dbReference>
<dbReference type="InterPro" id="IPR013324">
    <property type="entry name" value="RNA_pol_sigma_r3/r4-like"/>
</dbReference>
<evidence type="ECO:0000256" key="2">
    <source>
        <dbReference type="ARBA" id="ARBA00011344"/>
    </source>
</evidence>
<dbReference type="NCBIfam" id="TIGR02957">
    <property type="entry name" value="SigX4"/>
    <property type="match status" value="1"/>
</dbReference>
<evidence type="ECO:0000313" key="9">
    <source>
        <dbReference type="Proteomes" id="UP000321793"/>
    </source>
</evidence>
<dbReference type="InterPro" id="IPR036388">
    <property type="entry name" value="WH-like_DNA-bd_sf"/>
</dbReference>
<dbReference type="InterPro" id="IPR013249">
    <property type="entry name" value="RNA_pol_sigma70_r4_t2"/>
</dbReference>
<dbReference type="RefSeq" id="WP_147062768.1">
    <property type="nucleotide sequence ID" value="NZ_BAABDN010000001.1"/>
</dbReference>
<evidence type="ECO:0000259" key="7">
    <source>
        <dbReference type="Pfam" id="PF08281"/>
    </source>
</evidence>
<dbReference type="InterPro" id="IPR014284">
    <property type="entry name" value="RNA_pol_sigma-70_dom"/>
</dbReference>
<dbReference type="PANTHER" id="PTHR30173">
    <property type="entry name" value="SIGMA 19 FACTOR"/>
    <property type="match status" value="1"/>
</dbReference>
<sequence length="290" mass="31495">MTVVDEFTAHRSLLFTVAYEMLGSAADAEDVVQEAWLKWDRVDRGEVRDPRAYLVRVVSRAALDRLRTVARRREDYVGPWLPEPLVTAPDVAEDVELADSLSMAMMLVLETLTPTERAVFVLREVFALDYDELAEAVGKSPDAVRQIAHRARSHVQARRPRGDVTAGQARSAFEAFQQAVVTGDLQALVDVLAPDVVMLGDGGGIKQALAHPVVGVDKVSRLLIGGFGKFGALTFTGVDVNGRPALIVHLDGEVDSIVTVEVEGGLITGVYAVRNPDKLSRIAAETTLTR</sequence>
<dbReference type="NCBIfam" id="TIGR02937">
    <property type="entry name" value="sigma70-ECF"/>
    <property type="match status" value="1"/>
</dbReference>
<proteinExistence type="inferred from homology"/>
<dbReference type="OrthoDB" id="3211555at2"/>
<dbReference type="SUPFAM" id="SSF54427">
    <property type="entry name" value="NTF2-like"/>
    <property type="match status" value="1"/>
</dbReference>
<dbReference type="GO" id="GO:0003677">
    <property type="term" value="F:DNA binding"/>
    <property type="evidence" value="ECO:0007669"/>
    <property type="project" value="InterPro"/>
</dbReference>
<dbReference type="SUPFAM" id="SSF88946">
    <property type="entry name" value="Sigma2 domain of RNA polymerase sigma factors"/>
    <property type="match status" value="1"/>
</dbReference>
<feature type="domain" description="RNA polymerase sigma-70 region 2" evidence="6">
    <location>
        <begin position="7"/>
        <end position="71"/>
    </location>
</feature>
<dbReference type="NCBIfam" id="NF007214">
    <property type="entry name" value="PRK09636.1"/>
    <property type="match status" value="1"/>
</dbReference>
<evidence type="ECO:0000256" key="4">
    <source>
        <dbReference type="ARBA" id="ARBA00023082"/>
    </source>
</evidence>
<comment type="caution">
    <text evidence="8">The sequence shown here is derived from an EMBL/GenBank/DDBJ whole genome shotgun (WGS) entry which is preliminary data.</text>
</comment>
<dbReference type="InterPro" id="IPR052704">
    <property type="entry name" value="ECF_Sigma-70_Domain"/>
</dbReference>